<name>A0A086J1Z3_NEMA1</name>
<accession>A0A086J1Z3</accession>
<dbReference type="RefSeq" id="XP_052904716.1">
    <property type="nucleotide sequence ID" value="XM_053048911.1"/>
</dbReference>
<dbReference type="HOGENOM" id="CLU_009683_3_0_1"/>
<evidence type="ECO:0000313" key="2">
    <source>
        <dbReference type="EMBL" id="KFG26161.1"/>
    </source>
</evidence>
<organism evidence="2 3">
    <name type="scientific">Nematocida ausubeli (strain ATCC PRA-371 / ERTm2)</name>
    <name type="common">Nematode killer fungus</name>
    <dbReference type="NCBI Taxonomy" id="1913371"/>
    <lineage>
        <taxon>Eukaryota</taxon>
        <taxon>Fungi</taxon>
        <taxon>Fungi incertae sedis</taxon>
        <taxon>Microsporidia</taxon>
        <taxon>Nematocida</taxon>
    </lineage>
</organism>
<evidence type="ECO:0000313" key="3">
    <source>
        <dbReference type="Proteomes" id="UP000054524"/>
    </source>
</evidence>
<dbReference type="EMBL" id="AKIJ01000003">
    <property type="protein sequence ID" value="KFG26161.1"/>
    <property type="molecule type" value="Genomic_DNA"/>
</dbReference>
<keyword evidence="1" id="KW-0732">Signal</keyword>
<comment type="caution">
    <text evidence="2">The sequence shown here is derived from an EMBL/GenBank/DDBJ whole genome shotgun (WGS) entry which is preliminary data.</text>
</comment>
<sequence>MKIRSSFIWIKAATLISVLLMNTHRADIELYEIESTLQFEVATNESSVKINPDGPLNFLRGLIYQKMECMHNKRFFAPQIDIEYKLEGNSKTTNNHNMYIYSRNQQMDKAYKAQSTNKMDMYAEQYHSHLIELFPSPIGDITIETRENQSFFQFLQAKTTEKHALQVLAMLLLCSEGVDIPIDVSSTALRVYETDKKDKVYFEVPMEIPCLDPTVDKAEPIGQEKVKQIISFFKENATNSEVLSLMMDKCSKEEVMSGKFLDSPKFLIQSYIFGFIITADRAKELIKTVHTMTEKYAPKTEAPSKDVSVYDRLFSPASTTVDTDSITLLNKIQEVLNTYRVFPFADSTQLPAFTFVPRYTRRTNTFSTDRSEDYSNSIECMILSLFCCLTYDPSYGSYFTYNIENISENLEEFFSMDNQPFDTTKVEFQKKWCKVVADLEEPSIAYCKERNQLDGGLINMLMVIAEIVNAPKEEKDKLLEFSKDLNSGSELLRSTLNNAKAYAKKLLKRLSNTEYMEIEFSNDDVYRYNNGRVDISGKITITFEHGVVKNTLVLELSKDISTVSMKPVVINSTDDRMEKMNQIAEFCKNKTTFVENLFSAYVDSEIRKIDTPENTDEFIKAQVHKTIESDLASVNRVLLLTKKNNNLEYKKNLVTSLVVYNMGQNLSPEHPVIRFASNILGDMRLDSFSNQLEMFPAVVFSGAYDGNNKSLNYPNLKLVKRSLMIATGRIVFAWFAAYVLESDISAFIVWIKYCIDNHRLGKVNTIRDLFGEQVATSICKYILKDGDMKRATKLDLAIAKDYPDLRDNILNDLHNELFGYLVLEENLNMELIKINFSLIRTPTRSVSLVRNDTDKEKADKNLEELVAHLCKDQDSTTKFRKLVK</sequence>
<feature type="signal peptide" evidence="1">
    <location>
        <begin position="1"/>
        <end position="28"/>
    </location>
</feature>
<protein>
    <submittedName>
        <fullName evidence="2">Uncharacterized protein</fullName>
    </submittedName>
</protein>
<dbReference type="AlphaFoldDB" id="A0A086J1Z3"/>
<proteinExistence type="predicted"/>
<reference evidence="2 3" key="1">
    <citation type="journal article" date="2014" name="Genome Announc.">
        <title>Genome Sequence of the Microsporidian Species Nematocida sp1 Strain ERTm6 (ATCC PRA-372).</title>
        <authorList>
            <person name="Bakowski M.A."/>
            <person name="Priest M."/>
            <person name="Young S."/>
            <person name="Cuomo C.A."/>
            <person name="Troemel E.R."/>
        </authorList>
    </citation>
    <scope>NUCLEOTIDE SEQUENCE [LARGE SCALE GENOMIC DNA]</scope>
    <source>
        <strain evidence="2 3">ERTm6</strain>
    </source>
</reference>
<feature type="chain" id="PRO_5001807783" evidence="1">
    <location>
        <begin position="29"/>
        <end position="884"/>
    </location>
</feature>
<keyword evidence="3" id="KW-1185">Reference proteome</keyword>
<dbReference type="GeneID" id="77676250"/>
<evidence type="ECO:0000256" key="1">
    <source>
        <dbReference type="SAM" id="SignalP"/>
    </source>
</evidence>
<dbReference type="Proteomes" id="UP000054524">
    <property type="component" value="Unassembled WGS sequence"/>
</dbReference>
<gene>
    <name evidence="2" type="ORF">NESG_01277</name>
</gene>